<evidence type="ECO:0000313" key="2">
    <source>
        <dbReference type="EMBL" id="VAW91433.1"/>
    </source>
</evidence>
<reference evidence="2" key="1">
    <citation type="submission" date="2018-06" db="EMBL/GenBank/DDBJ databases">
        <authorList>
            <person name="Zhirakovskaya E."/>
        </authorList>
    </citation>
    <scope>NUCLEOTIDE SEQUENCE</scope>
</reference>
<feature type="transmembrane region" description="Helical" evidence="1">
    <location>
        <begin position="84"/>
        <end position="107"/>
    </location>
</feature>
<feature type="transmembrane region" description="Helical" evidence="1">
    <location>
        <begin position="34"/>
        <end position="52"/>
    </location>
</feature>
<accession>A0A3B0ZTN3</accession>
<dbReference type="EMBL" id="UOFR01000011">
    <property type="protein sequence ID" value="VAW91433.1"/>
    <property type="molecule type" value="Genomic_DNA"/>
</dbReference>
<keyword evidence="1" id="KW-1133">Transmembrane helix</keyword>
<proteinExistence type="predicted"/>
<keyword evidence="1" id="KW-0472">Membrane</keyword>
<keyword evidence="1" id="KW-0812">Transmembrane</keyword>
<name>A0A3B0ZTN3_9ZZZZ</name>
<evidence type="ECO:0000256" key="1">
    <source>
        <dbReference type="SAM" id="Phobius"/>
    </source>
</evidence>
<dbReference type="AlphaFoldDB" id="A0A3B0ZTN3"/>
<gene>
    <name evidence="2" type="ORF">MNBD_GAMMA21-905</name>
</gene>
<sequence length="122" mass="12894">MTMISLTTGIILGAISWAVVPLVSNEIEPFDSGLGFLIGQFVMTAGAVYFSLQKGSKTVLLYLLGIYIGINGYAYAVGTPGTRLWAGLLLVTSIALCVIPAISAGAGKIAGIFRRRRKNNIE</sequence>
<feature type="transmembrane region" description="Helical" evidence="1">
    <location>
        <begin position="59"/>
        <end position="78"/>
    </location>
</feature>
<organism evidence="2">
    <name type="scientific">hydrothermal vent metagenome</name>
    <dbReference type="NCBI Taxonomy" id="652676"/>
    <lineage>
        <taxon>unclassified sequences</taxon>
        <taxon>metagenomes</taxon>
        <taxon>ecological metagenomes</taxon>
    </lineage>
</organism>
<protein>
    <submittedName>
        <fullName evidence="2">Uncharacterized protein</fullName>
    </submittedName>
</protein>